<keyword evidence="4 6" id="KW-1133">Transmembrane helix</keyword>
<keyword evidence="3 6" id="KW-0812">Transmembrane</keyword>
<protein>
    <submittedName>
        <fullName evidence="7">Cytosine/uracil/thiamine/allantoin permease</fullName>
    </submittedName>
</protein>
<keyword evidence="8" id="KW-1185">Reference proteome</keyword>
<feature type="transmembrane region" description="Helical" evidence="6">
    <location>
        <begin position="298"/>
        <end position="320"/>
    </location>
</feature>
<feature type="transmembrane region" description="Helical" evidence="6">
    <location>
        <begin position="116"/>
        <end position="137"/>
    </location>
</feature>
<dbReference type="PANTHER" id="PTHR30618">
    <property type="entry name" value="NCS1 FAMILY PURINE/PYRIMIDINE TRANSPORTER"/>
    <property type="match status" value="1"/>
</dbReference>
<name>A0A7I9V7F2_9ACTN</name>
<comment type="subcellular location">
    <subcellularLocation>
        <location evidence="1">Membrane</location>
        <topology evidence="1">Multi-pass membrane protein</topology>
    </subcellularLocation>
</comment>
<feature type="transmembrane region" description="Helical" evidence="6">
    <location>
        <begin position="42"/>
        <end position="66"/>
    </location>
</feature>
<dbReference type="GO" id="GO:0015205">
    <property type="term" value="F:nucleobase transmembrane transporter activity"/>
    <property type="evidence" value="ECO:0007669"/>
    <property type="project" value="TreeGrafter"/>
</dbReference>
<keyword evidence="5 6" id="KW-0472">Membrane</keyword>
<evidence type="ECO:0000256" key="4">
    <source>
        <dbReference type="ARBA" id="ARBA00022989"/>
    </source>
</evidence>
<feature type="transmembrane region" description="Helical" evidence="6">
    <location>
        <begin position="341"/>
        <end position="365"/>
    </location>
</feature>
<evidence type="ECO:0000256" key="1">
    <source>
        <dbReference type="ARBA" id="ARBA00004141"/>
    </source>
</evidence>
<dbReference type="Gene3D" id="1.10.4160.10">
    <property type="entry name" value="Hydantoin permease"/>
    <property type="match status" value="1"/>
</dbReference>
<dbReference type="PANTHER" id="PTHR30618:SF0">
    <property type="entry name" value="PURINE-URACIL PERMEASE NCS1"/>
    <property type="match status" value="1"/>
</dbReference>
<dbReference type="InterPro" id="IPR001248">
    <property type="entry name" value="Pur-cyt_permease"/>
</dbReference>
<comment type="caution">
    <text evidence="7">The sequence shown here is derived from an EMBL/GenBank/DDBJ whole genome shotgun (WGS) entry which is preliminary data.</text>
</comment>
<evidence type="ECO:0000256" key="2">
    <source>
        <dbReference type="ARBA" id="ARBA00008974"/>
    </source>
</evidence>
<evidence type="ECO:0000313" key="8">
    <source>
        <dbReference type="Proteomes" id="UP000444960"/>
    </source>
</evidence>
<gene>
    <name evidence="7" type="ORF">nbrc107696_17610</name>
</gene>
<dbReference type="Proteomes" id="UP000444960">
    <property type="component" value="Unassembled WGS sequence"/>
</dbReference>
<feature type="transmembrane region" description="Helical" evidence="6">
    <location>
        <begin position="371"/>
        <end position="393"/>
    </location>
</feature>
<dbReference type="OrthoDB" id="6083029at2"/>
<dbReference type="EMBL" id="BJOV01000003">
    <property type="protein sequence ID" value="GEE01315.1"/>
    <property type="molecule type" value="Genomic_DNA"/>
</dbReference>
<organism evidence="7 8">
    <name type="scientific">Gordonia spumicola</name>
    <dbReference type="NCBI Taxonomy" id="589161"/>
    <lineage>
        <taxon>Bacteria</taxon>
        <taxon>Bacillati</taxon>
        <taxon>Actinomycetota</taxon>
        <taxon>Actinomycetes</taxon>
        <taxon>Mycobacteriales</taxon>
        <taxon>Gordoniaceae</taxon>
        <taxon>Gordonia</taxon>
    </lineage>
</organism>
<feature type="transmembrane region" description="Helical" evidence="6">
    <location>
        <begin position="188"/>
        <end position="205"/>
    </location>
</feature>
<sequence>MRSRKAVTGETIVAEAPSTVDDATLNELPLTRRERIWGFWDYSVVNIGLAVATWAFLQGSAVAYYVGAKQAIATIAIGYGVAVFFVALAPCLPSAKYGVEQFIGLRSVFGNGGARVVMVFMSTLLAAAWSAVLAIMLGHGMVNALSHMFGWQLSNSTTALSIIAVGAVVVSWLILSRGPVSVERVCQVIAPLLILIIIAILVMVLRRDTWDHIASLAPLEPADDSHVSFMLAIEINIAGGFAWWPNMGNLARLTRTSRSAFWPNFLGIFGASVIAAVVGVFAALTLKLDDPTEWMIPLIGSTFGVLALFVVALANITAILSQGYASMVALRGGGGRLLRGVSWPALITVILGPAVVLVFFPQAVYDNYSQFLSWGALFLAPLCGVQIVDYFILRRRVLDVRQLYTDGAHSGYGYWRGVNICAFVSVGLGVVVYCLLLNPITYEPAGIFKYTTASVPSFLVAGFAHYVLTRLVVMPSGLGLYEGRSRDLQSAV</sequence>
<dbReference type="GO" id="GO:0005886">
    <property type="term" value="C:plasma membrane"/>
    <property type="evidence" value="ECO:0007669"/>
    <property type="project" value="TreeGrafter"/>
</dbReference>
<evidence type="ECO:0000256" key="6">
    <source>
        <dbReference type="SAM" id="Phobius"/>
    </source>
</evidence>
<dbReference type="InterPro" id="IPR045225">
    <property type="entry name" value="Uracil/uridine/allantoin_perm"/>
</dbReference>
<feature type="transmembrane region" description="Helical" evidence="6">
    <location>
        <begin position="414"/>
        <end position="438"/>
    </location>
</feature>
<feature type="transmembrane region" description="Helical" evidence="6">
    <location>
        <begin position="225"/>
        <end position="244"/>
    </location>
</feature>
<dbReference type="RefSeq" id="WP_161895124.1">
    <property type="nucleotide sequence ID" value="NZ_BJOV01000003.1"/>
</dbReference>
<feature type="transmembrane region" description="Helical" evidence="6">
    <location>
        <begin position="72"/>
        <end position="95"/>
    </location>
</feature>
<feature type="transmembrane region" description="Helical" evidence="6">
    <location>
        <begin position="157"/>
        <end position="176"/>
    </location>
</feature>
<evidence type="ECO:0000256" key="3">
    <source>
        <dbReference type="ARBA" id="ARBA00022692"/>
    </source>
</evidence>
<evidence type="ECO:0000256" key="5">
    <source>
        <dbReference type="ARBA" id="ARBA00023136"/>
    </source>
</evidence>
<accession>A0A7I9V7F2</accession>
<reference evidence="8" key="1">
    <citation type="submission" date="2019-06" db="EMBL/GenBank/DDBJ databases">
        <title>Gordonia isolated from sludge of a wastewater treatment plant.</title>
        <authorList>
            <person name="Tamura T."/>
            <person name="Aoyama K."/>
            <person name="Kang Y."/>
            <person name="Saito S."/>
            <person name="Akiyama N."/>
            <person name="Yazawa K."/>
            <person name="Gonoi T."/>
            <person name="Mikami Y."/>
        </authorList>
    </citation>
    <scope>NUCLEOTIDE SEQUENCE [LARGE SCALE GENOMIC DNA]</scope>
    <source>
        <strain evidence="8">NBRC 107696</strain>
    </source>
</reference>
<feature type="transmembrane region" description="Helical" evidence="6">
    <location>
        <begin position="458"/>
        <end position="481"/>
    </location>
</feature>
<evidence type="ECO:0000313" key="7">
    <source>
        <dbReference type="EMBL" id="GEE01315.1"/>
    </source>
</evidence>
<feature type="transmembrane region" description="Helical" evidence="6">
    <location>
        <begin position="265"/>
        <end position="286"/>
    </location>
</feature>
<dbReference type="Pfam" id="PF02133">
    <property type="entry name" value="Transp_cyt_pur"/>
    <property type="match status" value="1"/>
</dbReference>
<comment type="similarity">
    <text evidence="2">Belongs to the purine-cytosine permease (2.A.39) family.</text>
</comment>
<dbReference type="AlphaFoldDB" id="A0A7I9V7F2"/>
<proteinExistence type="inferred from homology"/>